<comment type="pathway">
    <text evidence="8">Carbohydrate biosynthesis; gluconeogenesis.</text>
</comment>
<dbReference type="Gene3D" id="2.170.8.10">
    <property type="entry name" value="Phosphoenolpyruvate Carboxykinase, domain 2"/>
    <property type="match status" value="1"/>
</dbReference>
<comment type="similarity">
    <text evidence="1 8">Belongs to the phosphoenolpyruvate carboxykinase [GTP] family.</text>
</comment>
<comment type="subunit">
    <text evidence="8">Monomer.</text>
</comment>
<sequence length="611" mass="68668">MNPPSRHADLLAWVEEMSALCQPERVEWCDGSQEEWDRLCQLLVEKGTFTRLNPEMRPNSYLARSTPSDVARVEDRTFICSRRKDLAGPTNHWMAPAEMKSLLTGKFTGSMKGRTMYVVPFCTGPLDSPLAKIGVQVTDSAYVAVNTRIMAHMGRRVLDRLEAEASGQLPAKRDGHGRFIPCLHSIGAPLEPGQADVPWPCNEDKYIVHFPESREIWSYGSGYGGNALLGKKCLALRIASNIAREHNWMAEHMLILGLESPSGEKTYVTAAFPSACGKTNLAMIVPPKTYAEAGWKTTIVGDDIAWLWPHEDGRLHAINPETGYFGVAPGTSYDTNPIAMESMKENTIFTNVALTDDGDVWWEGLTKDAPAHLIDWQGQDWTPGCGRPAAHANARFTAPASQCPTIDPQWQNPEGVPVSAIIFGGRRPNTMPLVYQAFNWSHGVYVGATMGSEVTAAAIGLKAGVRRDPFAMLPFTGYNMADYFHHWLDMRRKVTHLPRFFHVNWFRKDENGKFLWPGFGENMRVLEWIVNRCRGRIPGHETQIGWTPDWEDFNVAGLEGFDEQRFDQCMAFDAEEWKAEILSQGELFLKLYDYLPKEIVFQRELLAARLS</sequence>
<evidence type="ECO:0000256" key="4">
    <source>
        <dbReference type="ARBA" id="ARBA00022793"/>
    </source>
</evidence>
<dbReference type="InterPro" id="IPR013035">
    <property type="entry name" value="PEP_carboxykinase_C"/>
</dbReference>
<dbReference type="CDD" id="cd00819">
    <property type="entry name" value="PEPCK_GTP"/>
    <property type="match status" value="1"/>
</dbReference>
<dbReference type="PROSITE" id="PS00505">
    <property type="entry name" value="PEPCK_GTP"/>
    <property type="match status" value="1"/>
</dbReference>
<evidence type="ECO:0000256" key="8">
    <source>
        <dbReference type="HAMAP-Rule" id="MF_00452"/>
    </source>
</evidence>
<feature type="binding site" evidence="8">
    <location>
        <position position="274"/>
    </location>
    <ligand>
        <name>substrate</name>
    </ligand>
</feature>
<evidence type="ECO:0000256" key="5">
    <source>
        <dbReference type="ARBA" id="ARBA00023134"/>
    </source>
</evidence>
<dbReference type="NCBIfam" id="NF003253">
    <property type="entry name" value="PRK04210.1"/>
    <property type="match status" value="1"/>
</dbReference>
<dbReference type="Pfam" id="PF17297">
    <property type="entry name" value="PEPCK_N"/>
    <property type="match status" value="1"/>
</dbReference>
<dbReference type="PANTHER" id="PTHR11561:SF0">
    <property type="entry name" value="PHOSPHOENOLPYRUVATE CARBOXYKINASE [GTP]-RELATED"/>
    <property type="match status" value="1"/>
</dbReference>
<dbReference type="InterPro" id="IPR035078">
    <property type="entry name" value="PEP_carboxykinase_GTP_N"/>
</dbReference>
<dbReference type="SUPFAM" id="SSF53795">
    <property type="entry name" value="PEP carboxykinase-like"/>
    <property type="match status" value="1"/>
</dbReference>
<comment type="subcellular location">
    <subcellularLocation>
        <location evidence="8">Cytoplasm</location>
    </subcellularLocation>
</comment>
<accession>A0ABT3GBX6</accession>
<feature type="domain" description="Phosphoenolpyruvate carboxykinase GTP-utilising N-terminal" evidence="10">
    <location>
        <begin position="13"/>
        <end position="244"/>
    </location>
</feature>
<comment type="caution">
    <text evidence="11">The sequence shown here is derived from an EMBL/GenBank/DDBJ whole genome shotgun (WGS) entry which is preliminary data.</text>
</comment>
<keyword evidence="2 8" id="KW-0479">Metal-binding</keyword>
<feature type="domain" description="Phosphoenolpyruvate carboxykinase C-terminal P-loop" evidence="9">
    <location>
        <begin position="248"/>
        <end position="606"/>
    </location>
</feature>
<comment type="cofactor">
    <cofactor evidence="8">
        <name>Mn(2+)</name>
        <dbReference type="ChEBI" id="CHEBI:29035"/>
    </cofactor>
    <text evidence="8">Binds 1 Mn(2+) ion per subunit.</text>
</comment>
<feature type="binding site" evidence="8">
    <location>
        <position position="303"/>
    </location>
    <ligand>
        <name>Mn(2+)</name>
        <dbReference type="ChEBI" id="CHEBI:29035"/>
    </ligand>
</feature>
<feature type="binding site" evidence="8">
    <location>
        <begin position="393"/>
        <end position="395"/>
    </location>
    <ligand>
        <name>substrate</name>
    </ligand>
</feature>
<feature type="active site" evidence="8">
    <location>
        <position position="276"/>
    </location>
</feature>
<keyword evidence="8" id="KW-0312">Gluconeogenesis</keyword>
<feature type="binding site" evidence="8">
    <location>
        <position position="426"/>
    </location>
    <ligand>
        <name>GTP</name>
        <dbReference type="ChEBI" id="CHEBI:37565"/>
    </ligand>
</feature>
<evidence type="ECO:0000256" key="1">
    <source>
        <dbReference type="ARBA" id="ARBA00005796"/>
    </source>
</evidence>
<evidence type="ECO:0000256" key="3">
    <source>
        <dbReference type="ARBA" id="ARBA00022741"/>
    </source>
</evidence>
<evidence type="ECO:0000259" key="10">
    <source>
        <dbReference type="Pfam" id="PF17297"/>
    </source>
</evidence>
<keyword evidence="5 8" id="KW-0342">GTP-binding</keyword>
<keyword evidence="4 8" id="KW-0210">Decarboxylase</keyword>
<feature type="binding site" evidence="8">
    <location>
        <position position="395"/>
    </location>
    <ligand>
        <name>GTP</name>
        <dbReference type="ChEBI" id="CHEBI:37565"/>
    </ligand>
</feature>
<gene>
    <name evidence="8" type="primary">pckG</name>
    <name evidence="11" type="ORF">OJ996_24295</name>
</gene>
<dbReference type="EC" id="4.1.1.32" evidence="8"/>
<evidence type="ECO:0000313" key="11">
    <source>
        <dbReference type="EMBL" id="MCW1916730.1"/>
    </source>
</evidence>
<comment type="catalytic activity">
    <reaction evidence="8">
        <text>oxaloacetate + GTP = phosphoenolpyruvate + GDP + CO2</text>
        <dbReference type="Rhea" id="RHEA:10388"/>
        <dbReference type="ChEBI" id="CHEBI:16452"/>
        <dbReference type="ChEBI" id="CHEBI:16526"/>
        <dbReference type="ChEBI" id="CHEBI:37565"/>
        <dbReference type="ChEBI" id="CHEBI:58189"/>
        <dbReference type="ChEBI" id="CHEBI:58702"/>
        <dbReference type="EC" id="4.1.1.32"/>
    </reaction>
</comment>
<keyword evidence="8" id="KW-0963">Cytoplasm</keyword>
<dbReference type="SUPFAM" id="SSF68923">
    <property type="entry name" value="PEP carboxykinase N-terminal domain"/>
    <property type="match status" value="1"/>
</dbReference>
<dbReference type="InterPro" id="IPR008210">
    <property type="entry name" value="PEP_carboxykinase_N"/>
</dbReference>
<dbReference type="RefSeq" id="WP_264516318.1">
    <property type="nucleotide sequence ID" value="NZ_JAPDDR010000018.1"/>
</dbReference>
<dbReference type="InterPro" id="IPR018091">
    <property type="entry name" value="PEP_carboxykin_GTP_CS"/>
</dbReference>
<feature type="binding site" evidence="8">
    <location>
        <position position="252"/>
    </location>
    <ligand>
        <name>Mn(2+)</name>
        <dbReference type="ChEBI" id="CHEBI:29035"/>
    </ligand>
</feature>
<keyword evidence="7 8" id="KW-0456">Lyase</keyword>
<feature type="binding site" evidence="8">
    <location>
        <begin position="275"/>
        <end position="280"/>
    </location>
    <ligand>
        <name>GTP</name>
        <dbReference type="ChEBI" id="CHEBI:37565"/>
    </ligand>
</feature>
<evidence type="ECO:0000256" key="6">
    <source>
        <dbReference type="ARBA" id="ARBA00023211"/>
    </source>
</evidence>
<dbReference type="InterPro" id="IPR008209">
    <property type="entry name" value="PEP_carboxykinase_GTP"/>
</dbReference>
<comment type="function">
    <text evidence="8">Catalyzes the conversion of oxaloacetate (OAA) to phosphoenolpyruvate (PEP), the rate-limiting step in the metabolic pathway that produces glucose from lactate and other precursors derived from the citric acid cycle.</text>
</comment>
<evidence type="ECO:0000313" key="12">
    <source>
        <dbReference type="Proteomes" id="UP001165653"/>
    </source>
</evidence>
<keyword evidence="3 8" id="KW-0547">Nucleotide-binding</keyword>
<feature type="binding site" evidence="8">
    <location>
        <begin position="519"/>
        <end position="522"/>
    </location>
    <ligand>
        <name>GTP</name>
        <dbReference type="ChEBI" id="CHEBI:37565"/>
    </ligand>
</feature>
<dbReference type="EMBL" id="JAPDDR010000018">
    <property type="protein sequence ID" value="MCW1916730.1"/>
    <property type="molecule type" value="Genomic_DNA"/>
</dbReference>
<organism evidence="11 12">
    <name type="scientific">Luteolibacter rhizosphaerae</name>
    <dbReference type="NCBI Taxonomy" id="2989719"/>
    <lineage>
        <taxon>Bacteria</taxon>
        <taxon>Pseudomonadati</taxon>
        <taxon>Verrucomicrobiota</taxon>
        <taxon>Verrucomicrobiia</taxon>
        <taxon>Verrucomicrobiales</taxon>
        <taxon>Verrucomicrobiaceae</taxon>
        <taxon>Luteolibacter</taxon>
    </lineage>
</organism>
<dbReference type="PIRSF" id="PIRSF001348">
    <property type="entry name" value="PEP_carboxykinase_GTP"/>
    <property type="match status" value="1"/>
</dbReference>
<evidence type="ECO:0000259" key="9">
    <source>
        <dbReference type="Pfam" id="PF00821"/>
    </source>
</evidence>
<dbReference type="InterPro" id="IPR035077">
    <property type="entry name" value="PEP_carboxykinase_GTP_C"/>
</dbReference>
<dbReference type="GO" id="GO:0004613">
    <property type="term" value="F:phosphoenolpyruvate carboxykinase (GTP) activity"/>
    <property type="evidence" value="ECO:0007669"/>
    <property type="project" value="UniProtKB-EC"/>
</dbReference>
<reference evidence="11" key="1">
    <citation type="submission" date="2022-10" db="EMBL/GenBank/DDBJ databases">
        <title>Luteolibacter sp. GHJ8, whole genome shotgun sequencing project.</title>
        <authorList>
            <person name="Zhao G."/>
            <person name="Shen L."/>
        </authorList>
    </citation>
    <scope>NUCLEOTIDE SEQUENCE</scope>
    <source>
        <strain evidence="11">GHJ8</strain>
    </source>
</reference>
<feature type="binding site" evidence="8">
    <location>
        <position position="72"/>
    </location>
    <ligand>
        <name>substrate</name>
    </ligand>
</feature>
<dbReference type="Pfam" id="PF00821">
    <property type="entry name" value="PEPCK_GTP"/>
    <property type="match status" value="1"/>
</dbReference>
<feature type="binding site" evidence="8">
    <location>
        <begin position="223"/>
        <end position="225"/>
    </location>
    <ligand>
        <name>substrate</name>
    </ligand>
</feature>
<feature type="binding site" evidence="8">
    <location>
        <position position="232"/>
    </location>
    <ligand>
        <name>Mn(2+)</name>
        <dbReference type="ChEBI" id="CHEBI:29035"/>
    </ligand>
</feature>
<evidence type="ECO:0000256" key="7">
    <source>
        <dbReference type="ARBA" id="ARBA00023239"/>
    </source>
</evidence>
<keyword evidence="6 8" id="KW-0464">Manganese</keyword>
<dbReference type="Proteomes" id="UP001165653">
    <property type="component" value="Unassembled WGS sequence"/>
</dbReference>
<dbReference type="PANTHER" id="PTHR11561">
    <property type="entry name" value="PHOSPHOENOLPYRUVATE CARBOXYKINASE"/>
    <property type="match status" value="1"/>
</dbReference>
<keyword evidence="12" id="KW-1185">Reference proteome</keyword>
<dbReference type="HAMAP" id="MF_00452">
    <property type="entry name" value="PEPCK_GTP"/>
    <property type="match status" value="1"/>
</dbReference>
<evidence type="ECO:0000256" key="2">
    <source>
        <dbReference type="ARBA" id="ARBA00022723"/>
    </source>
</evidence>
<proteinExistence type="inferred from homology"/>
<name>A0ABT3GBX6_9BACT</name>
<protein>
    <recommendedName>
        <fullName evidence="8">Phosphoenolpyruvate carboxykinase [GTP]</fullName>
        <shortName evidence="8">PEP carboxykinase</shortName>
        <shortName evidence="8">PEPCK</shortName>
        <ecNumber evidence="8">4.1.1.32</ecNumber>
    </recommendedName>
    <alternativeName>
        <fullName evidence="8">GTP-dependent phosphoenolpyruvate carboxykinase</fullName>
        <shortName evidence="8">GTP-PEPCK</shortName>
    </alternativeName>
</protein>
<dbReference type="Gene3D" id="3.90.228.20">
    <property type="match status" value="1"/>
</dbReference>
<dbReference type="Gene3D" id="3.40.449.10">
    <property type="entry name" value="Phosphoenolpyruvate Carboxykinase, domain 1"/>
    <property type="match status" value="1"/>
</dbReference>